<evidence type="ECO:0000256" key="1">
    <source>
        <dbReference type="ARBA" id="ARBA00011352"/>
    </source>
</evidence>
<evidence type="ECO:0000259" key="3">
    <source>
        <dbReference type="Pfam" id="PF22466"/>
    </source>
</evidence>
<sequence length="169" mass="19263">MRIPCKFNVQVAGLGYLEETGNADIKENTKLELPVWLAGILSGIPIMSEEGEEVRLLDLLPPDAFNKKIINSIKSNSVNLSLRSVLPNFYSLAERWCFWFEDAAFVEIIQQMLKDRSVVMNDYSFNLNSTNSSNNDEISRFVHSLDNLEKEIFMVCVASHKDAKQWLNS</sequence>
<comment type="subcellular location">
    <subcellularLocation>
        <location evidence="2">Nucleus</location>
    </subcellularLocation>
</comment>
<dbReference type="InterPro" id="IPR055221">
    <property type="entry name" value="PSF3_N"/>
</dbReference>
<dbReference type="CDD" id="cd21693">
    <property type="entry name" value="GINS_B_Psf3"/>
    <property type="match status" value="1"/>
</dbReference>
<dbReference type="Pfam" id="PF22466">
    <property type="entry name" value="PSF3_N"/>
    <property type="match status" value="1"/>
</dbReference>
<dbReference type="GeneID" id="90076269"/>
<evidence type="ECO:0000256" key="2">
    <source>
        <dbReference type="RuleBase" id="RU367161"/>
    </source>
</evidence>
<dbReference type="InterPro" id="IPR038437">
    <property type="entry name" value="GINS_Psf3_sf"/>
</dbReference>
<dbReference type="SUPFAM" id="SSF158573">
    <property type="entry name" value="GINS helical bundle-like"/>
    <property type="match status" value="1"/>
</dbReference>
<dbReference type="PANTHER" id="PTHR22768">
    <property type="entry name" value="DNA REPLICATION COMPLEX GINS PROTEIN PSF3"/>
    <property type="match status" value="1"/>
</dbReference>
<comment type="caution">
    <text evidence="4">The sequence shown here is derived from an EMBL/GenBank/DDBJ whole genome shotgun (WGS) entry which is preliminary data.</text>
</comment>
<dbReference type="Gene3D" id="1.20.58.2050">
    <property type="match status" value="1"/>
</dbReference>
<keyword evidence="2" id="KW-0539">Nucleus</keyword>
<dbReference type="InterPro" id="IPR010492">
    <property type="entry name" value="GINS_Psf3"/>
</dbReference>
<comment type="function">
    <text evidence="2">The GINS complex plays an essential role in the initiation of DNA replication.</text>
</comment>
<reference evidence="4 5" key="1">
    <citation type="journal article" date="2023" name="Elife">
        <title>Identification of key yeast species and microbe-microbe interactions impacting larval growth of Drosophila in the wild.</title>
        <authorList>
            <person name="Mure A."/>
            <person name="Sugiura Y."/>
            <person name="Maeda R."/>
            <person name="Honda K."/>
            <person name="Sakurai N."/>
            <person name="Takahashi Y."/>
            <person name="Watada M."/>
            <person name="Katoh T."/>
            <person name="Gotoh A."/>
            <person name="Gotoh Y."/>
            <person name="Taniguchi I."/>
            <person name="Nakamura K."/>
            <person name="Hayashi T."/>
            <person name="Katayama T."/>
            <person name="Uemura T."/>
            <person name="Hattori Y."/>
        </authorList>
    </citation>
    <scope>NUCLEOTIDE SEQUENCE [LARGE SCALE GENOMIC DNA]</scope>
    <source>
        <strain evidence="4 5">SC-9</strain>
    </source>
</reference>
<evidence type="ECO:0000313" key="4">
    <source>
        <dbReference type="EMBL" id="GMM38280.1"/>
    </source>
</evidence>
<keyword evidence="2" id="KW-0235">DNA replication</keyword>
<dbReference type="GO" id="GO:0000811">
    <property type="term" value="C:GINS complex"/>
    <property type="evidence" value="ECO:0007669"/>
    <property type="project" value="UniProtKB-UniRule"/>
</dbReference>
<evidence type="ECO:0000313" key="5">
    <source>
        <dbReference type="Proteomes" id="UP001360560"/>
    </source>
</evidence>
<dbReference type="SUPFAM" id="SSF160059">
    <property type="entry name" value="PriA/YqbF domain"/>
    <property type="match status" value="1"/>
</dbReference>
<dbReference type="GO" id="GO:1902975">
    <property type="term" value="P:mitotic DNA replication initiation"/>
    <property type="evidence" value="ECO:0007669"/>
    <property type="project" value="TreeGrafter"/>
</dbReference>
<dbReference type="RefSeq" id="XP_064855276.1">
    <property type="nucleotide sequence ID" value="XM_064999204.1"/>
</dbReference>
<dbReference type="CDD" id="cd11713">
    <property type="entry name" value="GINS_A_psf3"/>
    <property type="match status" value="1"/>
</dbReference>
<dbReference type="Proteomes" id="UP001360560">
    <property type="component" value="Unassembled WGS sequence"/>
</dbReference>
<accession>A0AAV5QUL1</accession>
<feature type="domain" description="DNA replication complex GINS protein PSF3 N-terminal" evidence="3">
    <location>
        <begin position="2"/>
        <end position="41"/>
    </location>
</feature>
<keyword evidence="5" id="KW-1185">Reference proteome</keyword>
<dbReference type="AlphaFoldDB" id="A0AAV5QUL1"/>
<dbReference type="InterPro" id="IPR036224">
    <property type="entry name" value="GINS_bundle-like_dom_sf"/>
</dbReference>
<organism evidence="4 5">
    <name type="scientific">Saccharomycopsis crataegensis</name>
    <dbReference type="NCBI Taxonomy" id="43959"/>
    <lineage>
        <taxon>Eukaryota</taxon>
        <taxon>Fungi</taxon>
        <taxon>Dikarya</taxon>
        <taxon>Ascomycota</taxon>
        <taxon>Saccharomycotina</taxon>
        <taxon>Saccharomycetes</taxon>
        <taxon>Saccharomycopsidaceae</taxon>
        <taxon>Saccharomycopsis</taxon>
    </lineage>
</organism>
<comment type="subunit">
    <text evidence="1">Component of the GINS complex which is a heterotetramer of SLD5, PSF1, PSF2 and PSF3.</text>
</comment>
<proteinExistence type="inferred from homology"/>
<dbReference type="PANTHER" id="PTHR22768:SF0">
    <property type="entry name" value="DNA REPLICATION COMPLEX GINS PROTEIN PSF3"/>
    <property type="match status" value="1"/>
</dbReference>
<gene>
    <name evidence="4" type="ORF">DASC09_056190</name>
</gene>
<protein>
    <recommendedName>
        <fullName evidence="2">DNA replication complex GINS protein PSF3</fullName>
    </recommendedName>
</protein>
<name>A0AAV5QUL1_9ASCO</name>
<dbReference type="EMBL" id="BTFZ01000019">
    <property type="protein sequence ID" value="GMM38280.1"/>
    <property type="molecule type" value="Genomic_DNA"/>
</dbReference>
<comment type="similarity">
    <text evidence="2">Belongs to the GINS3/PSF3 family.</text>
</comment>